<evidence type="ECO:0000313" key="2">
    <source>
        <dbReference type="Proteomes" id="UP000499080"/>
    </source>
</evidence>
<comment type="caution">
    <text evidence="1">The sequence shown here is derived from an EMBL/GenBank/DDBJ whole genome shotgun (WGS) entry which is preliminary data.</text>
</comment>
<organism evidence="1 2">
    <name type="scientific">Araneus ventricosus</name>
    <name type="common">Orbweaver spider</name>
    <name type="synonym">Epeira ventricosa</name>
    <dbReference type="NCBI Taxonomy" id="182803"/>
    <lineage>
        <taxon>Eukaryota</taxon>
        <taxon>Metazoa</taxon>
        <taxon>Ecdysozoa</taxon>
        <taxon>Arthropoda</taxon>
        <taxon>Chelicerata</taxon>
        <taxon>Arachnida</taxon>
        <taxon>Araneae</taxon>
        <taxon>Araneomorphae</taxon>
        <taxon>Entelegynae</taxon>
        <taxon>Araneoidea</taxon>
        <taxon>Araneidae</taxon>
        <taxon>Araneus</taxon>
    </lineage>
</organism>
<name>A0A4Y2FIR3_ARAVE</name>
<feature type="non-terminal residue" evidence="1">
    <location>
        <position position="78"/>
    </location>
</feature>
<protein>
    <submittedName>
        <fullName evidence="1">Uncharacterized protein</fullName>
    </submittedName>
</protein>
<dbReference type="EMBL" id="BGPR01000924">
    <property type="protein sequence ID" value="GBM40269.1"/>
    <property type="molecule type" value="Genomic_DNA"/>
</dbReference>
<proteinExistence type="predicted"/>
<keyword evidence="2" id="KW-1185">Reference proteome</keyword>
<dbReference type="Proteomes" id="UP000499080">
    <property type="component" value="Unassembled WGS sequence"/>
</dbReference>
<reference evidence="1 2" key="1">
    <citation type="journal article" date="2019" name="Sci. Rep.">
        <title>Orb-weaving spider Araneus ventricosus genome elucidates the spidroin gene catalogue.</title>
        <authorList>
            <person name="Kono N."/>
            <person name="Nakamura H."/>
            <person name="Ohtoshi R."/>
            <person name="Moran D.A.P."/>
            <person name="Shinohara A."/>
            <person name="Yoshida Y."/>
            <person name="Fujiwara M."/>
            <person name="Mori M."/>
            <person name="Tomita M."/>
            <person name="Arakawa K."/>
        </authorList>
    </citation>
    <scope>NUCLEOTIDE SEQUENCE [LARGE SCALE GENOMIC DNA]</scope>
</reference>
<sequence length="78" mass="9006">MPGGNLASTLEFDDHLAAWRQNEDTRIFENYGPISQRNRVLDFSRNFHVTSRPVRRAINTGRLEGEEVSFWSLVRIAS</sequence>
<accession>A0A4Y2FIR3</accession>
<dbReference type="AlphaFoldDB" id="A0A4Y2FIR3"/>
<gene>
    <name evidence="1" type="ORF">AVEN_248291_1</name>
</gene>
<evidence type="ECO:0000313" key="1">
    <source>
        <dbReference type="EMBL" id="GBM40269.1"/>
    </source>
</evidence>